<reference evidence="14" key="1">
    <citation type="submission" date="2017-10" db="EMBL/GenBank/DDBJ databases">
        <title>Kefir isolates.</title>
        <authorList>
            <person name="Kim Y."/>
            <person name="Blasche S."/>
        </authorList>
    </citation>
    <scope>NUCLEOTIDE SEQUENCE [LARGE SCALE GENOMIC DNA]</scope>
    <source>
        <strain evidence="14">OG2-2</strain>
    </source>
</reference>
<dbReference type="EMBL" id="PDEV01000003">
    <property type="protein sequence ID" value="PEN15851.1"/>
    <property type="molecule type" value="Genomic_DNA"/>
</dbReference>
<organism evidence="14 15">
    <name type="scientific">Rothia dentocariosa</name>
    <dbReference type="NCBI Taxonomy" id="2047"/>
    <lineage>
        <taxon>Bacteria</taxon>
        <taxon>Bacillati</taxon>
        <taxon>Actinomycetota</taxon>
        <taxon>Actinomycetes</taxon>
        <taxon>Micrococcales</taxon>
        <taxon>Micrococcaceae</taxon>
        <taxon>Rothia</taxon>
    </lineage>
</organism>
<dbReference type="EC" id="2.7.11.1" evidence="1"/>
<evidence type="ECO:0000256" key="3">
    <source>
        <dbReference type="ARBA" id="ARBA00022679"/>
    </source>
</evidence>
<evidence type="ECO:0000259" key="13">
    <source>
        <dbReference type="PROSITE" id="PS51178"/>
    </source>
</evidence>
<dbReference type="CDD" id="cd14014">
    <property type="entry name" value="STKc_PknB_like"/>
    <property type="match status" value="1"/>
</dbReference>
<dbReference type="InterPro" id="IPR000719">
    <property type="entry name" value="Prot_kinase_dom"/>
</dbReference>
<dbReference type="PROSITE" id="PS51178">
    <property type="entry name" value="PASTA"/>
    <property type="match status" value="3"/>
</dbReference>
<dbReference type="RefSeq" id="WP_098042751.1">
    <property type="nucleotide sequence ID" value="NZ_CAURLQ010000025.1"/>
</dbReference>
<dbReference type="SMART" id="SM00220">
    <property type="entry name" value="S_TKc"/>
    <property type="match status" value="1"/>
</dbReference>
<evidence type="ECO:0000256" key="10">
    <source>
        <dbReference type="PROSITE-ProRule" id="PRU10141"/>
    </source>
</evidence>
<comment type="catalytic activity">
    <reaction evidence="9">
        <text>L-seryl-[protein] + ATP = O-phospho-L-seryl-[protein] + ADP + H(+)</text>
        <dbReference type="Rhea" id="RHEA:17989"/>
        <dbReference type="Rhea" id="RHEA-COMP:9863"/>
        <dbReference type="Rhea" id="RHEA-COMP:11604"/>
        <dbReference type="ChEBI" id="CHEBI:15378"/>
        <dbReference type="ChEBI" id="CHEBI:29999"/>
        <dbReference type="ChEBI" id="CHEBI:30616"/>
        <dbReference type="ChEBI" id="CHEBI:83421"/>
        <dbReference type="ChEBI" id="CHEBI:456216"/>
        <dbReference type="EC" id="2.7.11.1"/>
    </reaction>
</comment>
<comment type="catalytic activity">
    <reaction evidence="8">
        <text>L-threonyl-[protein] + ATP = O-phospho-L-threonyl-[protein] + ADP + H(+)</text>
        <dbReference type="Rhea" id="RHEA:46608"/>
        <dbReference type="Rhea" id="RHEA-COMP:11060"/>
        <dbReference type="Rhea" id="RHEA-COMP:11605"/>
        <dbReference type="ChEBI" id="CHEBI:15378"/>
        <dbReference type="ChEBI" id="CHEBI:30013"/>
        <dbReference type="ChEBI" id="CHEBI:30616"/>
        <dbReference type="ChEBI" id="CHEBI:61977"/>
        <dbReference type="ChEBI" id="CHEBI:456216"/>
        <dbReference type="EC" id="2.7.11.1"/>
    </reaction>
</comment>
<dbReference type="Pfam" id="PF00069">
    <property type="entry name" value="Pkinase"/>
    <property type="match status" value="1"/>
</dbReference>
<accession>A0A2A8D4L8</accession>
<evidence type="ECO:0000256" key="8">
    <source>
        <dbReference type="ARBA" id="ARBA00047899"/>
    </source>
</evidence>
<feature type="domain" description="PASTA" evidence="13">
    <location>
        <begin position="566"/>
        <end position="634"/>
    </location>
</feature>
<dbReference type="FunFam" id="3.30.200.20:FF:000035">
    <property type="entry name" value="Serine/threonine protein kinase Stk1"/>
    <property type="match status" value="1"/>
</dbReference>
<evidence type="ECO:0000256" key="7">
    <source>
        <dbReference type="ARBA" id="ARBA00022840"/>
    </source>
</evidence>
<evidence type="ECO:0000313" key="14">
    <source>
        <dbReference type="EMBL" id="PEN15851.1"/>
    </source>
</evidence>
<dbReference type="PROSITE" id="PS00108">
    <property type="entry name" value="PROTEIN_KINASE_ST"/>
    <property type="match status" value="1"/>
</dbReference>
<name>A0A2A8D4L8_9MICC</name>
<feature type="domain" description="Protein kinase" evidence="12">
    <location>
        <begin position="13"/>
        <end position="302"/>
    </location>
</feature>
<evidence type="ECO:0000259" key="12">
    <source>
        <dbReference type="PROSITE" id="PS50011"/>
    </source>
</evidence>
<keyword evidence="5 10" id="KW-0547">Nucleotide-binding</keyword>
<feature type="compositionally biased region" description="Low complexity" evidence="11">
    <location>
        <begin position="637"/>
        <end position="712"/>
    </location>
</feature>
<dbReference type="Gene3D" id="3.30.10.20">
    <property type="match status" value="3"/>
</dbReference>
<dbReference type="SUPFAM" id="SSF56112">
    <property type="entry name" value="Protein kinase-like (PK-like)"/>
    <property type="match status" value="1"/>
</dbReference>
<comment type="caution">
    <text evidence="14">The sequence shown here is derived from an EMBL/GenBank/DDBJ whole genome shotgun (WGS) entry which is preliminary data.</text>
</comment>
<dbReference type="PROSITE" id="PS00107">
    <property type="entry name" value="PROTEIN_KINASE_ATP"/>
    <property type="match status" value="1"/>
</dbReference>
<dbReference type="PANTHER" id="PTHR43289:SF6">
    <property type="entry name" value="SERINE_THREONINE-PROTEIN KINASE NEKL-3"/>
    <property type="match status" value="1"/>
</dbReference>
<gene>
    <name evidence="14" type="ORF">CRM92_07030</name>
</gene>
<dbReference type="Proteomes" id="UP000219947">
    <property type="component" value="Unassembled WGS sequence"/>
</dbReference>
<evidence type="ECO:0000256" key="2">
    <source>
        <dbReference type="ARBA" id="ARBA00022527"/>
    </source>
</evidence>
<dbReference type="SMART" id="SM00740">
    <property type="entry name" value="PASTA"/>
    <property type="match status" value="3"/>
</dbReference>
<dbReference type="PROSITE" id="PS50011">
    <property type="entry name" value="PROTEIN_KINASE_DOM"/>
    <property type="match status" value="1"/>
</dbReference>
<dbReference type="GO" id="GO:0045717">
    <property type="term" value="P:negative regulation of fatty acid biosynthetic process"/>
    <property type="evidence" value="ECO:0007669"/>
    <property type="project" value="UniProtKB-ARBA"/>
</dbReference>
<dbReference type="CDD" id="cd06577">
    <property type="entry name" value="PASTA_pknB"/>
    <property type="match status" value="3"/>
</dbReference>
<dbReference type="Gene3D" id="3.30.200.20">
    <property type="entry name" value="Phosphorylase Kinase, domain 1"/>
    <property type="match status" value="1"/>
</dbReference>
<dbReference type="PANTHER" id="PTHR43289">
    <property type="entry name" value="MITOGEN-ACTIVATED PROTEIN KINASE KINASE KINASE 20-RELATED"/>
    <property type="match status" value="1"/>
</dbReference>
<dbReference type="Pfam" id="PF03793">
    <property type="entry name" value="PASTA"/>
    <property type="match status" value="3"/>
</dbReference>
<dbReference type="GO" id="GO:0005524">
    <property type="term" value="F:ATP binding"/>
    <property type="evidence" value="ECO:0007669"/>
    <property type="project" value="UniProtKB-UniRule"/>
</dbReference>
<feature type="binding site" evidence="10">
    <location>
        <position position="42"/>
    </location>
    <ligand>
        <name>ATP</name>
        <dbReference type="ChEBI" id="CHEBI:30616"/>
    </ligand>
</feature>
<keyword evidence="7 10" id="KW-0067">ATP-binding</keyword>
<dbReference type="NCBIfam" id="NF033483">
    <property type="entry name" value="PknB_PASTA_kin"/>
    <property type="match status" value="1"/>
</dbReference>
<keyword evidence="3" id="KW-0808">Transferase</keyword>
<proteinExistence type="predicted"/>
<dbReference type="Gene3D" id="1.10.510.10">
    <property type="entry name" value="Transferase(Phosphotransferase) domain 1"/>
    <property type="match status" value="1"/>
</dbReference>
<dbReference type="InterPro" id="IPR017441">
    <property type="entry name" value="Protein_kinase_ATP_BS"/>
</dbReference>
<evidence type="ECO:0000256" key="5">
    <source>
        <dbReference type="ARBA" id="ARBA00022741"/>
    </source>
</evidence>
<feature type="region of interest" description="Disordered" evidence="11">
    <location>
        <begin position="637"/>
        <end position="725"/>
    </location>
</feature>
<evidence type="ECO:0000256" key="9">
    <source>
        <dbReference type="ARBA" id="ARBA00048679"/>
    </source>
</evidence>
<feature type="domain" description="PASTA" evidence="13">
    <location>
        <begin position="425"/>
        <end position="491"/>
    </location>
</feature>
<keyword evidence="6 14" id="KW-0418">Kinase</keyword>
<keyword evidence="4" id="KW-0677">Repeat</keyword>
<dbReference type="InterPro" id="IPR011009">
    <property type="entry name" value="Kinase-like_dom_sf"/>
</dbReference>
<evidence type="ECO:0000256" key="11">
    <source>
        <dbReference type="SAM" id="MobiDB-lite"/>
    </source>
</evidence>
<evidence type="ECO:0000256" key="1">
    <source>
        <dbReference type="ARBA" id="ARBA00012513"/>
    </source>
</evidence>
<protein>
    <recommendedName>
        <fullName evidence="1">non-specific serine/threonine protein kinase</fullName>
        <ecNumber evidence="1">2.7.11.1</ecNumber>
    </recommendedName>
</protein>
<feature type="domain" description="PASTA" evidence="13">
    <location>
        <begin position="492"/>
        <end position="559"/>
    </location>
</feature>
<sequence>MDLLVPETVDGRYKVLDVIGTGAMATVYAAEDTRLGRKVAMKILRPEQAQDKTFRSRFKREAEAVASLNNPGIVAVYDTGAYSPSDPNSGYGVDDAADDDEAKIPYIVMEYVDGRTLRSVLSSGGYIPVRDAVGYAEQLLSALKYSHSMGIVHRDIKPANIMVLPRTEEDAAKGQPGQIKVMDFGIARAIEEAGEALTKANVVMGSARYMSPEQVSGKEVDARSDLYSAACVLYEMVAGRSPFDAETNVDLAAKHLTETPAAPSTFSPLSVPPELDEVILRGLAKNPDDRYQTADEFSQAIRQGAGLQVGGGMPQQVPDDSMTTAFAPLEAPAAGAAGTGTGEVDFDAYTTTLPQVSTPVEDANLNGFFDDDEYGGEEFVEEEEFLPAEQPRKRTWVRFLVGLAIAASLLLGIGSFLYYQGKLNEVPQVAIPTVMNQSKDDAENQLRNAGFAVESRGAYSENVKKGDVISVSPGEGTKAAKGSTVSLTYSNGPERVTLPDNLQGQSEAYVRNALKELGLKDGRVSTVESASVPAGMVVSLEPEKAETDADGKTTIEAGSNVNLVLSSGKVKVPSLVGLTKDQAIEALTASDVLLNTNIETVQTSSAAPNTVISQSSAAGTLVAQNSTVTIRVAAAPAATASASPRATTPSTNNNNNTQRQQGNQQQNQQQQGQQGQQGNQQQNQQQQGQQGQLGNAPVPSATPSAAAPSSKAVQNGKENEEKEER</sequence>
<dbReference type="AlphaFoldDB" id="A0A2A8D4L8"/>
<keyword evidence="2 14" id="KW-0723">Serine/threonine-protein kinase</keyword>
<dbReference type="InterPro" id="IPR005543">
    <property type="entry name" value="PASTA_dom"/>
</dbReference>
<evidence type="ECO:0000256" key="4">
    <source>
        <dbReference type="ARBA" id="ARBA00022737"/>
    </source>
</evidence>
<dbReference type="InterPro" id="IPR008271">
    <property type="entry name" value="Ser/Thr_kinase_AS"/>
</dbReference>
<dbReference type="GO" id="GO:0004674">
    <property type="term" value="F:protein serine/threonine kinase activity"/>
    <property type="evidence" value="ECO:0007669"/>
    <property type="project" value="UniProtKB-KW"/>
</dbReference>
<evidence type="ECO:0000256" key="6">
    <source>
        <dbReference type="ARBA" id="ARBA00022777"/>
    </source>
</evidence>
<evidence type="ECO:0000313" key="15">
    <source>
        <dbReference type="Proteomes" id="UP000219947"/>
    </source>
</evidence>
<keyword evidence="15" id="KW-1185">Reference proteome</keyword>
<dbReference type="FunFam" id="1.10.510.10:FF:000021">
    <property type="entry name" value="Serine/threonine protein kinase"/>
    <property type="match status" value="1"/>
</dbReference>